<dbReference type="Proteomes" id="UP000240728">
    <property type="component" value="Unassembled WGS sequence"/>
</dbReference>
<comment type="caution">
    <text evidence="1">The sequence shown here is derived from an EMBL/GenBank/DDBJ whole genome shotgun (WGS) entry which is preliminary data.</text>
</comment>
<dbReference type="AlphaFoldDB" id="A0AAX0YWN8"/>
<accession>A0AAX0YWN8</accession>
<dbReference type="RefSeq" id="WP_045041098.1">
    <property type="nucleotide sequence ID" value="NZ_JZTB01000064.1"/>
</dbReference>
<keyword evidence="2" id="KW-1185">Reference proteome</keyword>
<evidence type="ECO:0008006" key="3">
    <source>
        <dbReference type="Google" id="ProtNLM"/>
    </source>
</evidence>
<proteinExistence type="predicted"/>
<name>A0AAX0YWN8_9GAMM</name>
<evidence type="ECO:0000313" key="2">
    <source>
        <dbReference type="Proteomes" id="UP000240728"/>
    </source>
</evidence>
<evidence type="ECO:0000313" key="1">
    <source>
        <dbReference type="EMBL" id="PSX45920.1"/>
    </source>
</evidence>
<organism evidence="1 2">
    <name type="scientific">Photobacterium kishitanii</name>
    <dbReference type="NCBI Taxonomy" id="318456"/>
    <lineage>
        <taxon>Bacteria</taxon>
        <taxon>Pseudomonadati</taxon>
        <taxon>Pseudomonadota</taxon>
        <taxon>Gammaproteobacteria</taxon>
        <taxon>Vibrionales</taxon>
        <taxon>Vibrionaceae</taxon>
        <taxon>Photobacterium</taxon>
    </lineage>
</organism>
<protein>
    <recommendedName>
        <fullName evidence="3">Fimbrial-type adhesion domain-containing protein</fullName>
    </recommendedName>
</protein>
<reference evidence="1 2" key="1">
    <citation type="submission" date="2018-01" db="EMBL/GenBank/DDBJ databases">
        <title>Whole genome sequencing of Histamine producing bacteria.</title>
        <authorList>
            <person name="Butler K."/>
        </authorList>
    </citation>
    <scope>NUCLEOTIDE SEQUENCE [LARGE SCALE GENOMIC DNA]</scope>
    <source>
        <strain evidence="1 2">A1-4</strain>
    </source>
</reference>
<sequence>MNMRLINMIVRSIFFFIFVFISLSISKIVFAVNVTLSPGDTYIAHAPLSLSSESTSSPNGGVCFGFAKSQAADYFCQLPTNYSKNGIKASVYSASAEIKYEDISPKMEIRNGIITCTLGSCTDSNKIALFKKYLTGTSISDNDDYYSRANLKTIKITASNNAKPGTYIIPVSISNIDGANWRTKRSLDIFVTVRNTTCTMMNKVIDIGQVFPGNKTTKKIDLNLDCNNSINGASWKYTNVNYNGTDNTNLKNVFIKVKNNENGTLESNKDYSSIDDLSEIFIEIDAKENAQGGKLNVPLRFTLTYS</sequence>
<gene>
    <name evidence="1" type="ORF">C0W53_07865</name>
</gene>
<dbReference type="EMBL" id="PYOZ01000003">
    <property type="protein sequence ID" value="PSX45920.1"/>
    <property type="molecule type" value="Genomic_DNA"/>
</dbReference>